<evidence type="ECO:0000256" key="1">
    <source>
        <dbReference type="SAM" id="MobiDB-lite"/>
    </source>
</evidence>
<organism evidence="2 3">
    <name type="scientific">Datura stramonium</name>
    <name type="common">Jimsonweed</name>
    <name type="synonym">Common thornapple</name>
    <dbReference type="NCBI Taxonomy" id="4076"/>
    <lineage>
        <taxon>Eukaryota</taxon>
        <taxon>Viridiplantae</taxon>
        <taxon>Streptophyta</taxon>
        <taxon>Embryophyta</taxon>
        <taxon>Tracheophyta</taxon>
        <taxon>Spermatophyta</taxon>
        <taxon>Magnoliopsida</taxon>
        <taxon>eudicotyledons</taxon>
        <taxon>Gunneridae</taxon>
        <taxon>Pentapetalae</taxon>
        <taxon>asterids</taxon>
        <taxon>lamiids</taxon>
        <taxon>Solanales</taxon>
        <taxon>Solanaceae</taxon>
        <taxon>Solanoideae</taxon>
        <taxon>Datureae</taxon>
        <taxon>Datura</taxon>
    </lineage>
</organism>
<protein>
    <submittedName>
        <fullName evidence="2">Uncharacterized protein</fullName>
    </submittedName>
</protein>
<gene>
    <name evidence="2" type="ORF">HAX54_004880</name>
</gene>
<reference evidence="2 3" key="1">
    <citation type="journal article" date="2021" name="BMC Genomics">
        <title>Datura genome reveals duplications of psychoactive alkaloid biosynthetic genes and high mutation rate following tissue culture.</title>
        <authorList>
            <person name="Rajewski A."/>
            <person name="Carter-House D."/>
            <person name="Stajich J."/>
            <person name="Litt A."/>
        </authorList>
    </citation>
    <scope>NUCLEOTIDE SEQUENCE [LARGE SCALE GENOMIC DNA]</scope>
    <source>
        <strain evidence="2">AR-01</strain>
    </source>
</reference>
<sequence length="114" mass="12763">MNVKKQNKDTVVLRRPKLNLAKGSAPSSSRSPIMAQFDGSIPPTLSKIPPRITPSITGLSRTHDLQEILALKAKLPRRMEELTSTSHTAILKIELEKVQHERDLAFQELNLTDQ</sequence>
<feature type="region of interest" description="Disordered" evidence="1">
    <location>
        <begin position="21"/>
        <end position="49"/>
    </location>
</feature>
<keyword evidence="3" id="KW-1185">Reference proteome</keyword>
<dbReference type="EMBL" id="JACEIK010000123">
    <property type="protein sequence ID" value="MCD7450269.1"/>
    <property type="molecule type" value="Genomic_DNA"/>
</dbReference>
<accession>A0ABS8RUF9</accession>
<evidence type="ECO:0000313" key="2">
    <source>
        <dbReference type="EMBL" id="MCD7450269.1"/>
    </source>
</evidence>
<comment type="caution">
    <text evidence="2">The sequence shown here is derived from an EMBL/GenBank/DDBJ whole genome shotgun (WGS) entry which is preliminary data.</text>
</comment>
<evidence type="ECO:0000313" key="3">
    <source>
        <dbReference type="Proteomes" id="UP000823775"/>
    </source>
</evidence>
<proteinExistence type="predicted"/>
<dbReference type="Proteomes" id="UP000823775">
    <property type="component" value="Unassembled WGS sequence"/>
</dbReference>
<name>A0ABS8RUF9_DATST</name>